<dbReference type="AlphaFoldDB" id="A0A0V1AJG6"/>
<gene>
    <name evidence="1" type="ORF">T01_14805</name>
</gene>
<accession>A0A0V1AJG6</accession>
<organism evidence="1 2">
    <name type="scientific">Trichinella spiralis</name>
    <name type="common">Trichina worm</name>
    <dbReference type="NCBI Taxonomy" id="6334"/>
    <lineage>
        <taxon>Eukaryota</taxon>
        <taxon>Metazoa</taxon>
        <taxon>Ecdysozoa</taxon>
        <taxon>Nematoda</taxon>
        <taxon>Enoplea</taxon>
        <taxon>Dorylaimia</taxon>
        <taxon>Trichinellida</taxon>
        <taxon>Trichinellidae</taxon>
        <taxon>Trichinella</taxon>
    </lineage>
</organism>
<evidence type="ECO:0000313" key="1">
    <source>
        <dbReference type="EMBL" id="KRY24714.1"/>
    </source>
</evidence>
<reference evidence="1 2" key="1">
    <citation type="submission" date="2015-01" db="EMBL/GenBank/DDBJ databases">
        <title>Evolution of Trichinella species and genotypes.</title>
        <authorList>
            <person name="Korhonen P.K."/>
            <person name="Edoardo P."/>
            <person name="Giuseppe L.R."/>
            <person name="Gasser R.B."/>
        </authorList>
    </citation>
    <scope>NUCLEOTIDE SEQUENCE [LARGE SCALE GENOMIC DNA]</scope>
    <source>
        <strain evidence="1">ISS3</strain>
    </source>
</reference>
<proteinExistence type="predicted"/>
<sequence length="33" mass="4045">MAHLERIEIKIFVHLFNPLRETRTTIRERYSSS</sequence>
<dbReference type="InParanoid" id="A0A0V1AJG6"/>
<protein>
    <submittedName>
        <fullName evidence="1">Uncharacterized protein</fullName>
    </submittedName>
</protein>
<name>A0A0V1AJG6_TRISP</name>
<evidence type="ECO:0000313" key="2">
    <source>
        <dbReference type="Proteomes" id="UP000054776"/>
    </source>
</evidence>
<dbReference type="EMBL" id="JYDH01001489">
    <property type="protein sequence ID" value="KRY24714.1"/>
    <property type="molecule type" value="Genomic_DNA"/>
</dbReference>
<comment type="caution">
    <text evidence="1">The sequence shown here is derived from an EMBL/GenBank/DDBJ whole genome shotgun (WGS) entry which is preliminary data.</text>
</comment>
<keyword evidence="2" id="KW-1185">Reference proteome</keyword>
<dbReference type="Proteomes" id="UP000054776">
    <property type="component" value="Unassembled WGS sequence"/>
</dbReference>